<dbReference type="PANTHER" id="PTHR24223">
    <property type="entry name" value="ATP-BINDING CASSETTE SUB-FAMILY C"/>
    <property type="match status" value="1"/>
</dbReference>
<dbReference type="InterPro" id="IPR027417">
    <property type="entry name" value="P-loop_NTPase"/>
</dbReference>
<dbReference type="OMA" id="HHADQEL"/>
<organism evidence="4 5">
    <name type="scientific">Rosa chinensis</name>
    <name type="common">China rose</name>
    <dbReference type="NCBI Taxonomy" id="74649"/>
    <lineage>
        <taxon>Eukaryota</taxon>
        <taxon>Viridiplantae</taxon>
        <taxon>Streptophyta</taxon>
        <taxon>Embryophyta</taxon>
        <taxon>Tracheophyta</taxon>
        <taxon>Spermatophyta</taxon>
        <taxon>Magnoliopsida</taxon>
        <taxon>eudicotyledons</taxon>
        <taxon>Gunneridae</taxon>
        <taxon>Pentapetalae</taxon>
        <taxon>rosids</taxon>
        <taxon>fabids</taxon>
        <taxon>Rosales</taxon>
        <taxon>Rosaceae</taxon>
        <taxon>Rosoideae</taxon>
        <taxon>Rosoideae incertae sedis</taxon>
        <taxon>Rosa</taxon>
    </lineage>
</organism>
<keyword evidence="5" id="KW-1185">Reference proteome</keyword>
<evidence type="ECO:0000313" key="5">
    <source>
        <dbReference type="Proteomes" id="UP000238479"/>
    </source>
</evidence>
<gene>
    <name evidence="4" type="ORF">RchiOBHm_Chr4g0431391</name>
</gene>
<name>A0A2P6R0N4_ROSCH</name>
<reference evidence="4 5" key="1">
    <citation type="journal article" date="2018" name="Nat. Genet.">
        <title>The Rosa genome provides new insights in the design of modern roses.</title>
        <authorList>
            <person name="Bendahmane M."/>
        </authorList>
    </citation>
    <scope>NUCLEOTIDE SEQUENCE [LARGE SCALE GENOMIC DNA]</scope>
    <source>
        <strain evidence="5">cv. Old Blush</strain>
    </source>
</reference>
<dbReference type="Pfam" id="PF00005">
    <property type="entry name" value="ABC_tran"/>
    <property type="match status" value="1"/>
</dbReference>
<evidence type="ECO:0000313" key="4">
    <source>
        <dbReference type="EMBL" id="PRQ40005.1"/>
    </source>
</evidence>
<keyword evidence="2" id="KW-0067">ATP-binding</keyword>
<dbReference type="Gramene" id="PRQ40005">
    <property type="protein sequence ID" value="PRQ40005"/>
    <property type="gene ID" value="RchiOBHm_Chr4g0431391"/>
</dbReference>
<proteinExistence type="predicted"/>
<dbReference type="PANTHER" id="PTHR24223:SF222">
    <property type="entry name" value="OS01G0902100 PROTEIN"/>
    <property type="match status" value="1"/>
</dbReference>
<dbReference type="Gene3D" id="3.40.50.300">
    <property type="entry name" value="P-loop containing nucleotide triphosphate hydrolases"/>
    <property type="match status" value="1"/>
</dbReference>
<dbReference type="SUPFAM" id="SSF52540">
    <property type="entry name" value="P-loop containing nucleoside triphosphate hydrolases"/>
    <property type="match status" value="1"/>
</dbReference>
<dbReference type="InterPro" id="IPR050173">
    <property type="entry name" value="ABC_transporter_C-like"/>
</dbReference>
<dbReference type="InterPro" id="IPR003439">
    <property type="entry name" value="ABC_transporter-like_ATP-bd"/>
</dbReference>
<evidence type="ECO:0000259" key="3">
    <source>
        <dbReference type="Pfam" id="PF00005"/>
    </source>
</evidence>
<dbReference type="Proteomes" id="UP000238479">
    <property type="component" value="Chromosome 4"/>
</dbReference>
<dbReference type="GO" id="GO:0016887">
    <property type="term" value="F:ATP hydrolysis activity"/>
    <property type="evidence" value="ECO:0007669"/>
    <property type="project" value="InterPro"/>
</dbReference>
<protein>
    <submittedName>
        <fullName evidence="4">Putative xenobiotic-transporting ATPase</fullName>
        <ecNumber evidence="4">3.6.3.44</ecNumber>
    </submittedName>
</protein>
<keyword evidence="1" id="KW-0547">Nucleotide-binding</keyword>
<sequence length="177" mass="19488">MTVKLESSFHCKLSVNNRSSTSSFGCLRISESLTLILASTNMTPSSLQSMETLARPNSKWPTEGQIEFQNVQVQYKPEDPMVLKRITCTFSTRMKIGVVGRTGSGKSTMIQASFRVVELSGGKILIDEQDISKIGLLDLGSSLGIIPQDRTLFQGTLRNNPDPLQQHSDLEILEVAI</sequence>
<dbReference type="GO" id="GO:0042626">
    <property type="term" value="F:ATPase-coupled transmembrane transporter activity"/>
    <property type="evidence" value="ECO:0007669"/>
    <property type="project" value="TreeGrafter"/>
</dbReference>
<dbReference type="EMBL" id="PDCK01000042">
    <property type="protein sequence ID" value="PRQ40005.1"/>
    <property type="molecule type" value="Genomic_DNA"/>
</dbReference>
<dbReference type="STRING" id="74649.A0A2P6R0N4"/>
<accession>A0A2P6R0N4</accession>
<dbReference type="GO" id="GO:0016020">
    <property type="term" value="C:membrane"/>
    <property type="evidence" value="ECO:0007669"/>
    <property type="project" value="TreeGrafter"/>
</dbReference>
<keyword evidence="4" id="KW-0378">Hydrolase</keyword>
<feature type="domain" description="ABC transporter" evidence="3">
    <location>
        <begin position="83"/>
        <end position="165"/>
    </location>
</feature>
<dbReference type="AlphaFoldDB" id="A0A2P6R0N4"/>
<dbReference type="EC" id="3.6.3.44" evidence="4"/>
<evidence type="ECO:0000256" key="1">
    <source>
        <dbReference type="ARBA" id="ARBA00022741"/>
    </source>
</evidence>
<evidence type="ECO:0000256" key="2">
    <source>
        <dbReference type="ARBA" id="ARBA00022840"/>
    </source>
</evidence>
<dbReference type="GO" id="GO:0005524">
    <property type="term" value="F:ATP binding"/>
    <property type="evidence" value="ECO:0007669"/>
    <property type="project" value="UniProtKB-KW"/>
</dbReference>
<comment type="caution">
    <text evidence="4">The sequence shown here is derived from an EMBL/GenBank/DDBJ whole genome shotgun (WGS) entry which is preliminary data.</text>
</comment>